<evidence type="ECO:0000313" key="1">
    <source>
        <dbReference type="EMBL" id="MTD11232.1"/>
    </source>
</evidence>
<sequence length="285" mass="34105">MPYAPTSSFVEPWLKYKTPIVRQLAFALASPNILSSIPNELNIQHSFNLHSNEHWLELYNDYESRLNALDLDSTELDIFLAKLKSTRLGLRFEMFFWFWLLDDKYHHYKLLAHSIQIIDGPKTVGELDFLIFNNKENRIEHWEVALKYYLAEKDLSLPFWYGLNRSDTFARKLNHFTQKQFQFSHALDYEISHKFAVMKGQLFLPEHSKNNLQPNWINTNRRLGVWGTSIKDSSQDFYRLSRQEWICPHIEKCSETALWWTDGLYLQTETQNFYMYRNANLLKLY</sequence>
<dbReference type="EMBL" id="WLYL01000018">
    <property type="protein sequence ID" value="MTD11232.1"/>
    <property type="molecule type" value="Genomic_DNA"/>
</dbReference>
<comment type="caution">
    <text evidence="1">The sequence shown here is derived from an EMBL/GenBank/DDBJ whole genome shotgun (WGS) entry which is preliminary data.</text>
</comment>
<protein>
    <submittedName>
        <fullName evidence="1">DUF1853 family protein</fullName>
    </submittedName>
</protein>
<reference evidence="1 2" key="1">
    <citation type="submission" date="2019-11" db="EMBL/GenBank/DDBJ databases">
        <authorList>
            <person name="An D."/>
        </authorList>
    </citation>
    <scope>NUCLEOTIDE SEQUENCE [LARGE SCALE GENOMIC DNA]</scope>
    <source>
        <strain evidence="1 2">YIM 103518</strain>
    </source>
</reference>
<organism evidence="1 2">
    <name type="scientific">Acinetobacter faecalis</name>
    <dbReference type="NCBI Taxonomy" id="2665161"/>
    <lineage>
        <taxon>Bacteria</taxon>
        <taxon>Pseudomonadati</taxon>
        <taxon>Pseudomonadota</taxon>
        <taxon>Gammaproteobacteria</taxon>
        <taxon>Moraxellales</taxon>
        <taxon>Moraxellaceae</taxon>
        <taxon>Acinetobacter</taxon>
    </lineage>
</organism>
<gene>
    <name evidence="1" type="ORF">GIX10_07270</name>
</gene>
<dbReference type="AlphaFoldDB" id="A0A6L6GEV7"/>
<name>A0A6L6GEV7_9GAMM</name>
<dbReference type="RefSeq" id="WP_154772842.1">
    <property type="nucleotide sequence ID" value="NZ_JAXHPI010000023.1"/>
</dbReference>
<dbReference type="Proteomes" id="UP000473854">
    <property type="component" value="Unassembled WGS sequence"/>
</dbReference>
<dbReference type="Pfam" id="PF08907">
    <property type="entry name" value="DUF1853"/>
    <property type="match status" value="1"/>
</dbReference>
<dbReference type="InterPro" id="IPR015003">
    <property type="entry name" value="DUF1853"/>
</dbReference>
<evidence type="ECO:0000313" key="2">
    <source>
        <dbReference type="Proteomes" id="UP000473854"/>
    </source>
</evidence>
<accession>A0A6L6GEV7</accession>
<proteinExistence type="predicted"/>